<organism evidence="6 7">
    <name type="scientific">Kuraishia capsulata CBS 1993</name>
    <dbReference type="NCBI Taxonomy" id="1382522"/>
    <lineage>
        <taxon>Eukaryota</taxon>
        <taxon>Fungi</taxon>
        <taxon>Dikarya</taxon>
        <taxon>Ascomycota</taxon>
        <taxon>Saccharomycotina</taxon>
        <taxon>Pichiomycetes</taxon>
        <taxon>Pichiales</taxon>
        <taxon>Pichiaceae</taxon>
        <taxon>Kuraishia</taxon>
    </lineage>
</organism>
<dbReference type="InterPro" id="IPR012677">
    <property type="entry name" value="Nucleotide-bd_a/b_plait_sf"/>
</dbReference>
<dbReference type="FunFam" id="3.30.70.330:FF:000029">
    <property type="entry name" value="U2 small nuclear ribonucleoprotein B"/>
    <property type="match status" value="1"/>
</dbReference>
<dbReference type="InterPro" id="IPR035979">
    <property type="entry name" value="RBD_domain_sf"/>
</dbReference>
<evidence type="ECO:0000256" key="1">
    <source>
        <dbReference type="ARBA" id="ARBA00022737"/>
    </source>
</evidence>
<dbReference type="InterPro" id="IPR000504">
    <property type="entry name" value="RRM_dom"/>
</dbReference>
<dbReference type="PROSITE" id="PS50102">
    <property type="entry name" value="RRM"/>
    <property type="match status" value="2"/>
</dbReference>
<evidence type="ECO:0000256" key="3">
    <source>
        <dbReference type="PROSITE-ProRule" id="PRU00176"/>
    </source>
</evidence>
<dbReference type="HOGENOM" id="CLU_041869_0_2_1"/>
<keyword evidence="2 3" id="KW-0694">RNA-binding</keyword>
<dbReference type="Gene3D" id="3.30.70.330">
    <property type="match status" value="2"/>
</dbReference>
<name>W6MVI0_9ASCO</name>
<reference evidence="6" key="1">
    <citation type="submission" date="2013-12" db="EMBL/GenBank/DDBJ databases">
        <authorList>
            <person name="Genoscope - CEA"/>
        </authorList>
    </citation>
    <scope>NUCLEOTIDE SEQUENCE</scope>
    <source>
        <strain evidence="6">CBS 1993</strain>
    </source>
</reference>
<protein>
    <recommendedName>
        <fullName evidence="5">RRM domain-containing protein</fullName>
    </recommendedName>
</protein>
<feature type="compositionally biased region" description="Basic and acidic residues" evidence="4">
    <location>
        <begin position="119"/>
        <end position="140"/>
    </location>
</feature>
<feature type="region of interest" description="Disordered" evidence="4">
    <location>
        <begin position="114"/>
        <end position="140"/>
    </location>
</feature>
<dbReference type="CDD" id="cd12247">
    <property type="entry name" value="RRM2_U1A_like"/>
    <property type="match status" value="1"/>
</dbReference>
<dbReference type="SMART" id="SM00360">
    <property type="entry name" value="RRM"/>
    <property type="match status" value="2"/>
</dbReference>
<dbReference type="GO" id="GO:0003723">
    <property type="term" value="F:RNA binding"/>
    <property type="evidence" value="ECO:0007669"/>
    <property type="project" value="UniProtKB-UniRule"/>
</dbReference>
<evidence type="ECO:0000259" key="5">
    <source>
        <dbReference type="PROSITE" id="PS50102"/>
    </source>
</evidence>
<evidence type="ECO:0000313" key="6">
    <source>
        <dbReference type="EMBL" id="CDK29972.1"/>
    </source>
</evidence>
<dbReference type="Pfam" id="PF00076">
    <property type="entry name" value="RRM_1"/>
    <property type="match status" value="2"/>
</dbReference>
<dbReference type="Proteomes" id="UP000019384">
    <property type="component" value="Unassembled WGS sequence"/>
</dbReference>
<keyword evidence="1" id="KW-0677">Repeat</keyword>
<feature type="domain" description="RRM" evidence="5">
    <location>
        <begin position="8"/>
        <end position="88"/>
    </location>
</feature>
<sequence>MTEVIPRDTVYIRNLNEKVSRTKLVAEIRSKFGKFGNVTHVYVSQRNLGLKGQAWVSFEQVDSATAALYSLNTEYLFDKPMDIYYAKGDSYELQKKSLGDAEFQKVLDAKKTSNSVKRQKLESGTRTGKADGEGKTKPRFIDNKEPNKTLLVQGIPKDLAEEKLESTFSAFGGFVELKLVRIRDVAFVEFSKESDAVQCRQSLGQIFEVDSKEIFITFAKK</sequence>
<feature type="domain" description="RRM" evidence="5">
    <location>
        <begin position="148"/>
        <end position="221"/>
    </location>
</feature>
<reference evidence="6" key="2">
    <citation type="submission" date="2014-02" db="EMBL/GenBank/DDBJ databases">
        <title>Complete DNA sequence of /Kuraishia capsulata/ illustrates novel genomic features among budding yeasts (/Saccharomycotina/).</title>
        <authorList>
            <person name="Morales L."/>
            <person name="Noel B."/>
            <person name="Porcel B."/>
            <person name="Marcet-Houben M."/>
            <person name="Hullo M-F."/>
            <person name="Sacerdot C."/>
            <person name="Tekaia F."/>
            <person name="Leh-Louis V."/>
            <person name="Despons L."/>
            <person name="Khanna V."/>
            <person name="Aury J-M."/>
            <person name="Barbe V."/>
            <person name="Couloux A."/>
            <person name="Labadie K."/>
            <person name="Pelletier E."/>
            <person name="Souciet J-L."/>
            <person name="Boekhout T."/>
            <person name="Gabaldon T."/>
            <person name="Wincker P."/>
            <person name="Dujon B."/>
        </authorList>
    </citation>
    <scope>NUCLEOTIDE SEQUENCE</scope>
    <source>
        <strain evidence="6">CBS 1993</strain>
    </source>
</reference>
<keyword evidence="7" id="KW-1185">Reference proteome</keyword>
<gene>
    <name evidence="6" type="ORF">KUCA_T00005967001</name>
</gene>
<dbReference type="EMBL" id="HG793131">
    <property type="protein sequence ID" value="CDK29972.1"/>
    <property type="molecule type" value="Genomic_DNA"/>
</dbReference>
<dbReference type="SUPFAM" id="SSF54928">
    <property type="entry name" value="RNA-binding domain, RBD"/>
    <property type="match status" value="1"/>
</dbReference>
<evidence type="ECO:0000313" key="7">
    <source>
        <dbReference type="Proteomes" id="UP000019384"/>
    </source>
</evidence>
<dbReference type="PANTHER" id="PTHR24012">
    <property type="entry name" value="RNA BINDING PROTEIN"/>
    <property type="match status" value="1"/>
</dbReference>
<accession>W6MVI0</accession>
<evidence type="ECO:0000256" key="4">
    <source>
        <dbReference type="SAM" id="MobiDB-lite"/>
    </source>
</evidence>
<dbReference type="OrthoDB" id="266020at2759"/>
<dbReference type="STRING" id="1382522.W6MVI0"/>
<dbReference type="AlphaFoldDB" id="W6MVI0"/>
<proteinExistence type="predicted"/>
<evidence type="ECO:0000256" key="2">
    <source>
        <dbReference type="ARBA" id="ARBA00022884"/>
    </source>
</evidence>
<dbReference type="GeneID" id="34523340"/>
<dbReference type="RefSeq" id="XP_022461952.1">
    <property type="nucleotide sequence ID" value="XM_022604429.1"/>
</dbReference>